<gene>
    <name evidence="2" type="ORF">C8D91_2272</name>
</gene>
<evidence type="ECO:0000256" key="1">
    <source>
        <dbReference type="SAM" id="SignalP"/>
    </source>
</evidence>
<feature type="chain" id="PRO_5020814182" description="Tetratricopeptide repeat protein" evidence="1">
    <location>
        <begin position="21"/>
        <end position="231"/>
    </location>
</feature>
<reference evidence="2 3" key="1">
    <citation type="submission" date="2019-03" db="EMBL/GenBank/DDBJ databases">
        <title>Genomic Encyclopedia of Type Strains, Phase IV (KMG-IV): sequencing the most valuable type-strain genomes for metagenomic binning, comparative biology and taxonomic classification.</title>
        <authorList>
            <person name="Goeker M."/>
        </authorList>
    </citation>
    <scope>NUCLEOTIDE SEQUENCE [LARGE SCALE GENOMIC DNA]</scope>
    <source>
        <strain evidence="2 3">DSM 25488</strain>
    </source>
</reference>
<organism evidence="2 3">
    <name type="scientific">Marinicella litoralis</name>
    <dbReference type="NCBI Taxonomy" id="644220"/>
    <lineage>
        <taxon>Bacteria</taxon>
        <taxon>Pseudomonadati</taxon>
        <taxon>Pseudomonadota</taxon>
        <taxon>Gammaproteobacteria</taxon>
        <taxon>Lysobacterales</taxon>
        <taxon>Marinicellaceae</taxon>
        <taxon>Marinicella</taxon>
    </lineage>
</organism>
<name>A0A4R6XG47_9GAMM</name>
<comment type="caution">
    <text evidence="2">The sequence shown here is derived from an EMBL/GenBank/DDBJ whole genome shotgun (WGS) entry which is preliminary data.</text>
</comment>
<dbReference type="EMBL" id="SNZB01000005">
    <property type="protein sequence ID" value="TDR18355.1"/>
    <property type="molecule type" value="Genomic_DNA"/>
</dbReference>
<dbReference type="RefSeq" id="WP_133566524.1">
    <property type="nucleotide sequence ID" value="NZ_NIHB01000003.1"/>
</dbReference>
<sequence length="231" mass="25826">MKNRMTVMIGLLLGFGVAVAAEGIHFDQHGKIIAPDQKYLAKGIDAQALGYENDAMHYLKKSARYGNSYSQAVMGLMYLKKNEYTHALAWFKLIDLKMIANHEMLLGMMQKIETKLSPAEIDSANQILAELQQSYGKEAVLAHRINWQKKLSFGGSHIKGHVPNGLKIHVSGGVEPGSGNNFKLMGSGMTVNSYNLKKQLNEFVYEYDLKFINGEVKLKDFEVIKDDESPI</sequence>
<proteinExistence type="predicted"/>
<dbReference type="InterPro" id="IPR011990">
    <property type="entry name" value="TPR-like_helical_dom_sf"/>
</dbReference>
<protein>
    <recommendedName>
        <fullName evidence="4">Tetratricopeptide repeat protein</fullName>
    </recommendedName>
</protein>
<dbReference type="Gene3D" id="1.25.40.10">
    <property type="entry name" value="Tetratricopeptide repeat domain"/>
    <property type="match status" value="1"/>
</dbReference>
<feature type="signal peptide" evidence="1">
    <location>
        <begin position="1"/>
        <end position="20"/>
    </location>
</feature>
<dbReference type="SUPFAM" id="SSF81901">
    <property type="entry name" value="HCP-like"/>
    <property type="match status" value="1"/>
</dbReference>
<evidence type="ECO:0000313" key="3">
    <source>
        <dbReference type="Proteomes" id="UP000295724"/>
    </source>
</evidence>
<keyword evidence="3" id="KW-1185">Reference proteome</keyword>
<dbReference type="Proteomes" id="UP000295724">
    <property type="component" value="Unassembled WGS sequence"/>
</dbReference>
<accession>A0A4R6XG47</accession>
<keyword evidence="1" id="KW-0732">Signal</keyword>
<evidence type="ECO:0000313" key="2">
    <source>
        <dbReference type="EMBL" id="TDR18355.1"/>
    </source>
</evidence>
<dbReference type="AlphaFoldDB" id="A0A4R6XG47"/>
<evidence type="ECO:0008006" key="4">
    <source>
        <dbReference type="Google" id="ProtNLM"/>
    </source>
</evidence>